<sequence>MLEVYLNIAATSFQPRIYQDVFVGRWRKICMLRSASGTTPPVKSYFDLPLQFQKGEVSFGVGYEPSFF</sequence>
<evidence type="ECO:0000313" key="1">
    <source>
        <dbReference type="EMBL" id="KAJ6997553.1"/>
    </source>
</evidence>
<comment type="caution">
    <text evidence="1">The sequence shown here is derived from an EMBL/GenBank/DDBJ whole genome shotgun (WGS) entry which is preliminary data.</text>
</comment>
<proteinExistence type="predicted"/>
<organism evidence="1 2">
    <name type="scientific">Populus alba x Populus x berolinensis</name>
    <dbReference type="NCBI Taxonomy" id="444605"/>
    <lineage>
        <taxon>Eukaryota</taxon>
        <taxon>Viridiplantae</taxon>
        <taxon>Streptophyta</taxon>
        <taxon>Embryophyta</taxon>
        <taxon>Tracheophyta</taxon>
        <taxon>Spermatophyta</taxon>
        <taxon>Magnoliopsida</taxon>
        <taxon>eudicotyledons</taxon>
        <taxon>Gunneridae</taxon>
        <taxon>Pentapetalae</taxon>
        <taxon>rosids</taxon>
        <taxon>fabids</taxon>
        <taxon>Malpighiales</taxon>
        <taxon>Salicaceae</taxon>
        <taxon>Saliceae</taxon>
        <taxon>Populus</taxon>
    </lineage>
</organism>
<evidence type="ECO:0000313" key="2">
    <source>
        <dbReference type="Proteomes" id="UP001164929"/>
    </source>
</evidence>
<gene>
    <name evidence="1" type="ORF">NC653_013962</name>
</gene>
<dbReference type="Proteomes" id="UP001164929">
    <property type="component" value="Chromosome 5"/>
</dbReference>
<dbReference type="Pfam" id="PF10344">
    <property type="entry name" value="Hobbit"/>
    <property type="match status" value="1"/>
</dbReference>
<reference evidence="1" key="1">
    <citation type="journal article" date="2023" name="Mol. Ecol. Resour.">
        <title>Chromosome-level genome assembly of a triploid poplar Populus alba 'Berolinensis'.</title>
        <authorList>
            <person name="Chen S."/>
            <person name="Yu Y."/>
            <person name="Wang X."/>
            <person name="Wang S."/>
            <person name="Zhang T."/>
            <person name="Zhou Y."/>
            <person name="He R."/>
            <person name="Meng N."/>
            <person name="Wang Y."/>
            <person name="Liu W."/>
            <person name="Liu Z."/>
            <person name="Liu J."/>
            <person name="Guo Q."/>
            <person name="Huang H."/>
            <person name="Sederoff R.R."/>
            <person name="Wang G."/>
            <person name="Qu G."/>
            <person name="Chen S."/>
        </authorList>
    </citation>
    <scope>NUCLEOTIDE SEQUENCE</scope>
    <source>
        <strain evidence="1">SC-2020</strain>
    </source>
</reference>
<accession>A0AAD6QVQ0</accession>
<name>A0AAD6QVQ0_9ROSI</name>
<dbReference type="EMBL" id="JAQIZT010000005">
    <property type="protein sequence ID" value="KAJ6997553.1"/>
    <property type="molecule type" value="Genomic_DNA"/>
</dbReference>
<dbReference type="AlphaFoldDB" id="A0AAD6QVQ0"/>
<keyword evidence="2" id="KW-1185">Reference proteome</keyword>
<protein>
    <submittedName>
        <fullName evidence="1">Uncharacterized protein</fullName>
    </submittedName>
</protein>
<dbReference type="PANTHER" id="PTHR15678:SF6">
    <property type="entry name" value="BRIDGE-LIKE LIPID TRANSFER PROTEIN FAMILY MEMBER 2"/>
    <property type="match status" value="1"/>
</dbReference>
<dbReference type="PANTHER" id="PTHR15678">
    <property type="entry name" value="ANTIGEN MLAA-22-RELATED"/>
    <property type="match status" value="1"/>
</dbReference>
<dbReference type="InterPro" id="IPR045167">
    <property type="entry name" value="Hobbit"/>
</dbReference>